<evidence type="ECO:0000313" key="4">
    <source>
        <dbReference type="Proteomes" id="UP001324380"/>
    </source>
</evidence>
<dbReference type="RefSeq" id="WP_321560099.1">
    <property type="nucleotide sequence ID" value="NZ_CP139558.1"/>
</dbReference>
<sequence>MKSNEFLLVFWKGHKTNELQPSAVMLKRHLKYWHEWVISLAVNDLLASQLRRWDTGGRVLKPDRSIIEGPFKENNELIAGLITIYANDYQEANEIALGCPILDLGGTVEIRMAVSNSLNVISNY</sequence>
<reference evidence="3 4" key="1">
    <citation type="submission" date="2023-11" db="EMBL/GenBank/DDBJ databases">
        <title>Analysis of the Genomes of Mucilaginibacter gossypii cycad 4 and M. sabulilitoris SNA2: microbes with the potential for plant growth promotion.</title>
        <authorList>
            <person name="Hirsch A.M."/>
            <person name="Humm E."/>
            <person name="Rubbi M."/>
            <person name="Del Vecchio G."/>
            <person name="Ha S.M."/>
            <person name="Pellegrini M."/>
            <person name="Gunsalus R.P."/>
        </authorList>
    </citation>
    <scope>NUCLEOTIDE SEQUENCE [LARGE SCALE GENOMIC DNA]</scope>
    <source>
        <strain evidence="3 4">SNA2</strain>
    </source>
</reference>
<gene>
    <name evidence="3" type="ORF">SNE25_16535</name>
</gene>
<evidence type="ECO:0000259" key="2">
    <source>
        <dbReference type="Pfam" id="PF03795"/>
    </source>
</evidence>
<name>A0ABZ0TD77_9SPHI</name>
<evidence type="ECO:0000313" key="3">
    <source>
        <dbReference type="EMBL" id="WPU90928.1"/>
    </source>
</evidence>
<protein>
    <submittedName>
        <fullName evidence="3">YciI family protein</fullName>
    </submittedName>
</protein>
<dbReference type="Pfam" id="PF03795">
    <property type="entry name" value="YCII"/>
    <property type="match status" value="1"/>
</dbReference>
<dbReference type="InterPro" id="IPR005545">
    <property type="entry name" value="YCII"/>
</dbReference>
<organism evidence="3 4">
    <name type="scientific">Mucilaginibacter sabulilitoris</name>
    <dbReference type="NCBI Taxonomy" id="1173583"/>
    <lineage>
        <taxon>Bacteria</taxon>
        <taxon>Pseudomonadati</taxon>
        <taxon>Bacteroidota</taxon>
        <taxon>Sphingobacteriia</taxon>
        <taxon>Sphingobacteriales</taxon>
        <taxon>Sphingobacteriaceae</taxon>
        <taxon>Mucilaginibacter</taxon>
    </lineage>
</organism>
<dbReference type="InterPro" id="IPR011008">
    <property type="entry name" value="Dimeric_a/b-barrel"/>
</dbReference>
<dbReference type="Proteomes" id="UP001324380">
    <property type="component" value="Chromosome"/>
</dbReference>
<dbReference type="Gene3D" id="3.30.70.1060">
    <property type="entry name" value="Dimeric alpha+beta barrel"/>
    <property type="match status" value="1"/>
</dbReference>
<dbReference type="SUPFAM" id="SSF54909">
    <property type="entry name" value="Dimeric alpha+beta barrel"/>
    <property type="match status" value="1"/>
</dbReference>
<proteinExistence type="inferred from homology"/>
<comment type="similarity">
    <text evidence="1">Belongs to the YciI family.</text>
</comment>
<feature type="domain" description="YCII-related" evidence="2">
    <location>
        <begin position="14"/>
        <end position="110"/>
    </location>
</feature>
<dbReference type="EMBL" id="CP139558">
    <property type="protein sequence ID" value="WPU90928.1"/>
    <property type="molecule type" value="Genomic_DNA"/>
</dbReference>
<keyword evidence="4" id="KW-1185">Reference proteome</keyword>
<evidence type="ECO:0000256" key="1">
    <source>
        <dbReference type="ARBA" id="ARBA00007689"/>
    </source>
</evidence>
<accession>A0ABZ0TD77</accession>